<dbReference type="Proteomes" id="UP000008068">
    <property type="component" value="Unassembled WGS sequence"/>
</dbReference>
<dbReference type="eggNOG" id="ENOG502T3HH">
    <property type="taxonomic scope" value="Eukaryota"/>
</dbReference>
<dbReference type="OrthoDB" id="5872323at2759"/>
<evidence type="ECO:0000313" key="1">
    <source>
        <dbReference type="EMBL" id="EGT51148.1"/>
    </source>
</evidence>
<dbReference type="HOGENOM" id="CLU_013969_1_0_1"/>
<dbReference type="OMA" id="MESCENS"/>
<accession>G0N315</accession>
<organism evidence="2">
    <name type="scientific">Caenorhabditis brenneri</name>
    <name type="common">Nematode worm</name>
    <dbReference type="NCBI Taxonomy" id="135651"/>
    <lineage>
        <taxon>Eukaryota</taxon>
        <taxon>Metazoa</taxon>
        <taxon>Ecdysozoa</taxon>
        <taxon>Nematoda</taxon>
        <taxon>Chromadorea</taxon>
        <taxon>Rhabditida</taxon>
        <taxon>Rhabditina</taxon>
        <taxon>Rhabditomorpha</taxon>
        <taxon>Rhabditoidea</taxon>
        <taxon>Rhabditidae</taxon>
        <taxon>Peloderinae</taxon>
        <taxon>Caenorhabditis</taxon>
    </lineage>
</organism>
<name>G0N315_CAEBE</name>
<dbReference type="AlphaFoldDB" id="G0N315"/>
<sequence length="571" mass="64908">MDLERAFLKSEALEQLITADKFILADEIDDGHLLNLKHNGVFLVKVPADTNESNPYDGFWWSKTTLGAKRKVLHRHQSIWKPMEIFGQKTHSIQSTEMYQSFLRKQCVSFNGYVHIFYFLTNDNDLLKLPDEQDHEKPKKRILKKVADTMRKVVMPHRSVSDSTKVGKDMGFPVTRKQVANLARNSKDCLIGNTGPRAKTTLLMAENLKQRYPEQLWFDKDSNNVLTSLTFIHVYDEACKLFSLACPTDAELSDWTTLVDSLQLMSTVERKNKIEALLVDSPDGVFIPSRLHVDTTFNVGDVYLTVVLGEVRNFKTIDSEKARVLPLGYMLHSSKSKHNHEKFADSLKIALSRSDTALSSRKVPCVLADGEEALECYANSLNAPLIRCDMHILSLLRFNYGGKTAVNVAKPFLFGRKVDGVWKGGLFAVFTMQHLEKRLDQVKGHIDAKIHDWLLQNSHMLMESVSNYAKMRGGHLLQYSTNNANETFNSIIKSVIKKRYNATELILHLNTLIEEKIGECWLAASGCSEKVKLSEDIKKWSYAQKLNHFTTIGIPGARLHLMDIPPPIMKR</sequence>
<dbReference type="FunCoup" id="G0N315">
    <property type="interactions" value="1663"/>
</dbReference>
<evidence type="ECO:0008006" key="3">
    <source>
        <dbReference type="Google" id="ProtNLM"/>
    </source>
</evidence>
<dbReference type="InParanoid" id="G0N315"/>
<dbReference type="EMBL" id="GL379832">
    <property type="protein sequence ID" value="EGT51148.1"/>
    <property type="molecule type" value="Genomic_DNA"/>
</dbReference>
<evidence type="ECO:0000313" key="2">
    <source>
        <dbReference type="Proteomes" id="UP000008068"/>
    </source>
</evidence>
<gene>
    <name evidence="1" type="ORF">CAEBREN_13882</name>
</gene>
<keyword evidence="2" id="KW-1185">Reference proteome</keyword>
<proteinExistence type="predicted"/>
<protein>
    <recommendedName>
        <fullName evidence="3">MULE transposase domain-containing protein</fullName>
    </recommendedName>
</protein>
<reference evidence="2" key="1">
    <citation type="submission" date="2011-07" db="EMBL/GenBank/DDBJ databases">
        <authorList>
            <consortium name="Caenorhabditis brenneri Sequencing and Analysis Consortium"/>
            <person name="Wilson R.K."/>
        </authorList>
    </citation>
    <scope>NUCLEOTIDE SEQUENCE [LARGE SCALE GENOMIC DNA]</scope>
    <source>
        <strain evidence="2">PB2801</strain>
    </source>
</reference>